<evidence type="ECO:0000313" key="3">
    <source>
        <dbReference type="EMBL" id="MCL6739558.1"/>
    </source>
</evidence>
<reference evidence="3" key="1">
    <citation type="submission" date="2022-05" db="EMBL/GenBank/DDBJ databases">
        <authorList>
            <person name="Jo J.-H."/>
            <person name="Im W.-T."/>
        </authorList>
    </citation>
    <scope>NUCLEOTIDE SEQUENCE</scope>
    <source>
        <strain evidence="3">RB56-2</strain>
    </source>
</reference>
<feature type="transmembrane region" description="Helical" evidence="2">
    <location>
        <begin position="12"/>
        <end position="33"/>
    </location>
</feature>
<proteinExistence type="predicted"/>
<keyword evidence="2" id="KW-1133">Transmembrane helix</keyword>
<organism evidence="3 4">
    <name type="scientific">Sphingomonas brevis</name>
    <dbReference type="NCBI Taxonomy" id="2908206"/>
    <lineage>
        <taxon>Bacteria</taxon>
        <taxon>Pseudomonadati</taxon>
        <taxon>Pseudomonadota</taxon>
        <taxon>Alphaproteobacteria</taxon>
        <taxon>Sphingomonadales</taxon>
        <taxon>Sphingomonadaceae</taxon>
        <taxon>Sphingomonas</taxon>
    </lineage>
</organism>
<keyword evidence="2" id="KW-0472">Membrane</keyword>
<dbReference type="EMBL" id="JAMGBB010000001">
    <property type="protein sequence ID" value="MCL6739558.1"/>
    <property type="molecule type" value="Genomic_DNA"/>
</dbReference>
<protein>
    <submittedName>
        <fullName evidence="3">Uncharacterized protein</fullName>
    </submittedName>
</protein>
<feature type="compositionally biased region" description="Polar residues" evidence="1">
    <location>
        <begin position="35"/>
        <end position="55"/>
    </location>
</feature>
<sequence length="85" mass="9170">MNRVDKEERIQRIRIGLTGLAFVFLLVLLGTAISRSSNDAPPTAEQNEMFANQEPNEPLAEIGAAPGTGTSTNQADDQSNQAKDQ</sequence>
<feature type="compositionally biased region" description="Polar residues" evidence="1">
    <location>
        <begin position="68"/>
        <end position="85"/>
    </location>
</feature>
<evidence type="ECO:0000256" key="2">
    <source>
        <dbReference type="SAM" id="Phobius"/>
    </source>
</evidence>
<dbReference type="Proteomes" id="UP001165383">
    <property type="component" value="Unassembled WGS sequence"/>
</dbReference>
<keyword evidence="2" id="KW-0812">Transmembrane</keyword>
<feature type="region of interest" description="Disordered" evidence="1">
    <location>
        <begin position="35"/>
        <end position="85"/>
    </location>
</feature>
<keyword evidence="4" id="KW-1185">Reference proteome</keyword>
<name>A0ABT0S5F4_9SPHN</name>
<evidence type="ECO:0000256" key="1">
    <source>
        <dbReference type="SAM" id="MobiDB-lite"/>
    </source>
</evidence>
<evidence type="ECO:0000313" key="4">
    <source>
        <dbReference type="Proteomes" id="UP001165383"/>
    </source>
</evidence>
<accession>A0ABT0S5F4</accession>
<dbReference type="RefSeq" id="WP_249914042.1">
    <property type="nucleotide sequence ID" value="NZ_JAMGBB010000001.1"/>
</dbReference>
<gene>
    <name evidence="3" type="ORF">LZ518_00175</name>
</gene>
<comment type="caution">
    <text evidence="3">The sequence shown here is derived from an EMBL/GenBank/DDBJ whole genome shotgun (WGS) entry which is preliminary data.</text>
</comment>